<sequence>MIPKKWKRHVFKFLLGYLVWTIFLMVYYGTLVLLIPGLIGILIAYGIGTVIFWITKKIIVPFFRYIQVQHEYKRWRKKKEGESRIVEWDDRKNEK</sequence>
<keyword evidence="1" id="KW-1133">Transmembrane helix</keyword>
<evidence type="ECO:0000256" key="1">
    <source>
        <dbReference type="SAM" id="Phobius"/>
    </source>
</evidence>
<organism evidence="2">
    <name type="scientific">marine sediment metagenome</name>
    <dbReference type="NCBI Taxonomy" id="412755"/>
    <lineage>
        <taxon>unclassified sequences</taxon>
        <taxon>metagenomes</taxon>
        <taxon>ecological metagenomes</taxon>
    </lineage>
</organism>
<keyword evidence="1" id="KW-0472">Membrane</keyword>
<comment type="caution">
    <text evidence="2">The sequence shown here is derived from an EMBL/GenBank/DDBJ whole genome shotgun (WGS) entry which is preliminary data.</text>
</comment>
<accession>X1LD77</accession>
<keyword evidence="1" id="KW-0812">Transmembrane</keyword>
<dbReference type="EMBL" id="BARV01001812">
    <property type="protein sequence ID" value="GAI00380.1"/>
    <property type="molecule type" value="Genomic_DNA"/>
</dbReference>
<gene>
    <name evidence="2" type="ORF">S06H3_05003</name>
</gene>
<feature type="transmembrane region" description="Helical" evidence="1">
    <location>
        <begin position="9"/>
        <end position="28"/>
    </location>
</feature>
<proteinExistence type="predicted"/>
<reference evidence="2" key="1">
    <citation type="journal article" date="2014" name="Front. Microbiol.">
        <title>High frequency of phylogenetically diverse reductive dehalogenase-homologous genes in deep subseafloor sedimentary metagenomes.</title>
        <authorList>
            <person name="Kawai M."/>
            <person name="Futagami T."/>
            <person name="Toyoda A."/>
            <person name="Takaki Y."/>
            <person name="Nishi S."/>
            <person name="Hori S."/>
            <person name="Arai W."/>
            <person name="Tsubouchi T."/>
            <person name="Morono Y."/>
            <person name="Uchiyama I."/>
            <person name="Ito T."/>
            <person name="Fujiyama A."/>
            <person name="Inagaki F."/>
            <person name="Takami H."/>
        </authorList>
    </citation>
    <scope>NUCLEOTIDE SEQUENCE</scope>
    <source>
        <strain evidence="2">Expedition CK06-06</strain>
    </source>
</reference>
<protein>
    <submittedName>
        <fullName evidence="2">Uncharacterized protein</fullName>
    </submittedName>
</protein>
<evidence type="ECO:0000313" key="2">
    <source>
        <dbReference type="EMBL" id="GAI00380.1"/>
    </source>
</evidence>
<feature type="transmembrane region" description="Helical" evidence="1">
    <location>
        <begin position="34"/>
        <end position="54"/>
    </location>
</feature>
<name>X1LD77_9ZZZZ</name>
<dbReference type="AlphaFoldDB" id="X1LD77"/>